<dbReference type="PANTHER" id="PTHR10302">
    <property type="entry name" value="SINGLE-STRANDED DNA-BINDING PROTEIN"/>
    <property type="match status" value="1"/>
</dbReference>
<comment type="function">
    <text evidence="2">Plays an important role in DNA replication, recombination and repair. Binds to ssDNA and to an array of partner proteins to recruit them to their sites of action during DNA metabolism.</text>
</comment>
<feature type="compositionally biased region" description="Low complexity" evidence="4">
    <location>
        <begin position="189"/>
        <end position="202"/>
    </location>
</feature>
<evidence type="ECO:0000256" key="4">
    <source>
        <dbReference type="SAM" id="MobiDB-lite"/>
    </source>
</evidence>
<dbReference type="PROSITE" id="PS50935">
    <property type="entry name" value="SSB"/>
    <property type="match status" value="1"/>
</dbReference>
<dbReference type="Pfam" id="PF00436">
    <property type="entry name" value="SSB"/>
    <property type="match status" value="1"/>
</dbReference>
<keyword evidence="2" id="KW-0234">DNA repair</keyword>
<comment type="subunit">
    <text evidence="2">Homotetramer.</text>
</comment>
<sequence>MINRVVLIGRLTKDVELKFTQSGTAVGSFNLAVNRQFTNNAGEREADFISAVIWRKAAENLANFTHKGSLIGIEGRLNTRNYENQQGTRVYVTEVVVDNFSLLEPKGDNNAQRGDTFGGQQFNQGAATNNQSNPTEQNGFGQNIVGGASGANANDGWNNQPQPQGNFGTGQTGANNTTNYAQPNIAGGQTNNVATQNTQQSTFGQGNPFGANGQEIDISDDDLPF</sequence>
<dbReference type="InterPro" id="IPR012340">
    <property type="entry name" value="NA-bd_OB-fold"/>
</dbReference>
<organism evidence="5 6">
    <name type="scientific">Periweissella cryptocerci</name>
    <dbReference type="NCBI Taxonomy" id="2506420"/>
    <lineage>
        <taxon>Bacteria</taxon>
        <taxon>Bacillati</taxon>
        <taxon>Bacillota</taxon>
        <taxon>Bacilli</taxon>
        <taxon>Lactobacillales</taxon>
        <taxon>Lactobacillaceae</taxon>
        <taxon>Periweissella</taxon>
    </lineage>
</organism>
<gene>
    <name evidence="5" type="primary">ssb</name>
    <name evidence="5" type="ORF">EQG49_11105</name>
</gene>
<feature type="region of interest" description="Disordered" evidence="4">
    <location>
        <begin position="104"/>
        <end position="225"/>
    </location>
</feature>
<dbReference type="GO" id="GO:0006281">
    <property type="term" value="P:DNA repair"/>
    <property type="evidence" value="ECO:0007669"/>
    <property type="project" value="UniProtKB-UniRule"/>
</dbReference>
<evidence type="ECO:0000256" key="2">
    <source>
        <dbReference type="HAMAP-Rule" id="MF_00984"/>
    </source>
</evidence>
<proteinExistence type="inferred from homology"/>
<dbReference type="Gene3D" id="2.40.50.140">
    <property type="entry name" value="Nucleic acid-binding proteins"/>
    <property type="match status" value="1"/>
</dbReference>
<protein>
    <recommendedName>
        <fullName evidence="2 3">Single-stranded DNA-binding protein</fullName>
        <shortName evidence="2">SSB</shortName>
    </recommendedName>
</protein>
<dbReference type="AlphaFoldDB" id="A0A4P6YVV8"/>
<keyword evidence="2" id="KW-0235">DNA replication</keyword>
<keyword evidence="1 2" id="KW-0238">DNA-binding</keyword>
<evidence type="ECO:0000256" key="3">
    <source>
        <dbReference type="RuleBase" id="RU000524"/>
    </source>
</evidence>
<reference evidence="6" key="1">
    <citation type="submission" date="2019-03" db="EMBL/GenBank/DDBJ databases">
        <title>Weissella sp. 26KH-42 Genome sequencing.</title>
        <authorList>
            <person name="Heo J."/>
            <person name="Kim S.-J."/>
            <person name="Kim J.-S."/>
            <person name="Hong S.-B."/>
            <person name="Kwon S.-W."/>
        </authorList>
    </citation>
    <scope>NUCLEOTIDE SEQUENCE [LARGE SCALE GENOMIC DNA]</scope>
    <source>
        <strain evidence="6">26KH-42</strain>
    </source>
</reference>
<dbReference type="CDD" id="cd04496">
    <property type="entry name" value="SSB_OBF"/>
    <property type="match status" value="1"/>
</dbReference>
<dbReference type="Proteomes" id="UP000292886">
    <property type="component" value="Chromosome"/>
</dbReference>
<dbReference type="InterPro" id="IPR000424">
    <property type="entry name" value="Primosome_PriB/ssb"/>
</dbReference>
<dbReference type="KEGG" id="wei:EQG49_11105"/>
<feature type="compositionally biased region" description="Polar residues" evidence="4">
    <location>
        <begin position="151"/>
        <end position="164"/>
    </location>
</feature>
<dbReference type="InterPro" id="IPR011344">
    <property type="entry name" value="ssDNA-bd"/>
</dbReference>
<feature type="short sequence motif" description="Important for interaction with partner proteins" evidence="2">
    <location>
        <begin position="220"/>
        <end position="225"/>
    </location>
</feature>
<evidence type="ECO:0000313" key="5">
    <source>
        <dbReference type="EMBL" id="QBO36954.1"/>
    </source>
</evidence>
<accession>A0A4P6YVV8</accession>
<dbReference type="RefSeq" id="WP_133364031.1">
    <property type="nucleotide sequence ID" value="NZ_CP037940.1"/>
</dbReference>
<dbReference type="SUPFAM" id="SSF50249">
    <property type="entry name" value="Nucleic acid-binding proteins"/>
    <property type="match status" value="1"/>
</dbReference>
<name>A0A4P6YVV8_9LACO</name>
<dbReference type="GO" id="GO:0003697">
    <property type="term" value="F:single-stranded DNA binding"/>
    <property type="evidence" value="ECO:0007669"/>
    <property type="project" value="UniProtKB-UniRule"/>
</dbReference>
<comment type="caution">
    <text evidence="2">Lacks conserved residue(s) required for the propagation of feature annotation.</text>
</comment>
<dbReference type="GO" id="GO:0009295">
    <property type="term" value="C:nucleoid"/>
    <property type="evidence" value="ECO:0007669"/>
    <property type="project" value="TreeGrafter"/>
</dbReference>
<dbReference type="OrthoDB" id="9809878at2"/>
<dbReference type="EMBL" id="CP037940">
    <property type="protein sequence ID" value="QBO36954.1"/>
    <property type="molecule type" value="Genomic_DNA"/>
</dbReference>
<dbReference type="GO" id="GO:0006310">
    <property type="term" value="P:DNA recombination"/>
    <property type="evidence" value="ECO:0007669"/>
    <property type="project" value="UniProtKB-UniRule"/>
</dbReference>
<evidence type="ECO:0000256" key="1">
    <source>
        <dbReference type="ARBA" id="ARBA00023125"/>
    </source>
</evidence>
<dbReference type="NCBIfam" id="TIGR00621">
    <property type="entry name" value="ssb"/>
    <property type="match status" value="1"/>
</dbReference>
<keyword evidence="2" id="KW-0227">DNA damage</keyword>
<dbReference type="HAMAP" id="MF_00984">
    <property type="entry name" value="SSB"/>
    <property type="match status" value="1"/>
</dbReference>
<feature type="compositionally biased region" description="Polar residues" evidence="4">
    <location>
        <begin position="109"/>
        <end position="141"/>
    </location>
</feature>
<evidence type="ECO:0000313" key="6">
    <source>
        <dbReference type="Proteomes" id="UP000292886"/>
    </source>
</evidence>
<dbReference type="PANTHER" id="PTHR10302:SF27">
    <property type="entry name" value="SINGLE-STRANDED DNA-BINDING PROTEIN"/>
    <property type="match status" value="1"/>
</dbReference>
<keyword evidence="2" id="KW-0233">DNA recombination</keyword>
<dbReference type="GO" id="GO:0006260">
    <property type="term" value="P:DNA replication"/>
    <property type="evidence" value="ECO:0007669"/>
    <property type="project" value="UniProtKB-UniRule"/>
</dbReference>
<keyword evidence="6" id="KW-1185">Reference proteome</keyword>